<dbReference type="PANTHER" id="PTHR43365:SF1">
    <property type="entry name" value="ACETYL-COA C-ACYLTRANSFERASE"/>
    <property type="match status" value="1"/>
</dbReference>
<protein>
    <recommendedName>
        <fullName evidence="1">Thiolase C-terminal domain-containing protein</fullName>
    </recommendedName>
</protein>
<evidence type="ECO:0000313" key="2">
    <source>
        <dbReference type="EMBL" id="GGO79965.1"/>
    </source>
</evidence>
<proteinExistence type="predicted"/>
<organism evidence="2 3">
    <name type="scientific">Nonomuraea cavernae</name>
    <dbReference type="NCBI Taxonomy" id="2045107"/>
    <lineage>
        <taxon>Bacteria</taxon>
        <taxon>Bacillati</taxon>
        <taxon>Actinomycetota</taxon>
        <taxon>Actinomycetes</taxon>
        <taxon>Streptosporangiales</taxon>
        <taxon>Streptosporangiaceae</taxon>
        <taxon>Nonomuraea</taxon>
    </lineage>
</organism>
<dbReference type="GO" id="GO:0016747">
    <property type="term" value="F:acyltransferase activity, transferring groups other than amino-acyl groups"/>
    <property type="evidence" value="ECO:0007669"/>
    <property type="project" value="InterPro"/>
</dbReference>
<sequence length="136" mass="14064">MSEERARELGLRPRARLLASAVCGDDPLLMLTGPIAATGKVLARAGLSIGDIDAAEVNEAFASVPLAWRAEHPIAENRLNPRGGAIALGHPLGASGCRLMTTMINHLEQTGGRLGLQTMCEAGGMANATVVEILAG</sequence>
<accession>A0A918DRW7</accession>
<dbReference type="EMBL" id="BMNH01000030">
    <property type="protein sequence ID" value="GGO79965.1"/>
    <property type="molecule type" value="Genomic_DNA"/>
</dbReference>
<feature type="domain" description="Thiolase C-terminal" evidence="1">
    <location>
        <begin position="12"/>
        <end position="132"/>
    </location>
</feature>
<comment type="caution">
    <text evidence="2">The sequence shown here is derived from an EMBL/GenBank/DDBJ whole genome shotgun (WGS) entry which is preliminary data.</text>
</comment>
<dbReference type="PROSITE" id="PS00737">
    <property type="entry name" value="THIOLASE_2"/>
    <property type="match status" value="1"/>
</dbReference>
<dbReference type="AlphaFoldDB" id="A0A918DRW7"/>
<dbReference type="Pfam" id="PF02803">
    <property type="entry name" value="Thiolase_C"/>
    <property type="match status" value="1"/>
</dbReference>
<dbReference type="PANTHER" id="PTHR43365">
    <property type="entry name" value="BLR7806 PROTEIN"/>
    <property type="match status" value="1"/>
</dbReference>
<dbReference type="InterPro" id="IPR020613">
    <property type="entry name" value="Thiolase_CS"/>
</dbReference>
<name>A0A918DRW7_9ACTN</name>
<dbReference type="Gene3D" id="3.40.47.10">
    <property type="match status" value="2"/>
</dbReference>
<dbReference type="Proteomes" id="UP000646523">
    <property type="component" value="Unassembled WGS sequence"/>
</dbReference>
<reference evidence="2" key="2">
    <citation type="submission" date="2020-09" db="EMBL/GenBank/DDBJ databases">
        <authorList>
            <person name="Sun Q."/>
            <person name="Zhou Y."/>
        </authorList>
    </citation>
    <scope>NUCLEOTIDE SEQUENCE</scope>
    <source>
        <strain evidence="2">CGMCC 4.7368</strain>
    </source>
</reference>
<keyword evidence="3" id="KW-1185">Reference proteome</keyword>
<gene>
    <name evidence="2" type="ORF">GCM10012289_65510</name>
</gene>
<evidence type="ECO:0000313" key="3">
    <source>
        <dbReference type="Proteomes" id="UP000646523"/>
    </source>
</evidence>
<dbReference type="InterPro" id="IPR020617">
    <property type="entry name" value="Thiolase_C"/>
</dbReference>
<evidence type="ECO:0000259" key="1">
    <source>
        <dbReference type="Pfam" id="PF02803"/>
    </source>
</evidence>
<dbReference type="SUPFAM" id="SSF53901">
    <property type="entry name" value="Thiolase-like"/>
    <property type="match status" value="1"/>
</dbReference>
<dbReference type="InterPro" id="IPR016039">
    <property type="entry name" value="Thiolase-like"/>
</dbReference>
<reference evidence="2" key="1">
    <citation type="journal article" date="2014" name="Int. J. Syst. Evol. Microbiol.">
        <title>Complete genome sequence of Corynebacterium casei LMG S-19264T (=DSM 44701T), isolated from a smear-ripened cheese.</title>
        <authorList>
            <consortium name="US DOE Joint Genome Institute (JGI-PGF)"/>
            <person name="Walter F."/>
            <person name="Albersmeier A."/>
            <person name="Kalinowski J."/>
            <person name="Ruckert C."/>
        </authorList>
    </citation>
    <scope>NUCLEOTIDE SEQUENCE</scope>
    <source>
        <strain evidence="2">CGMCC 4.7368</strain>
    </source>
</reference>